<dbReference type="Pfam" id="PF08401">
    <property type="entry name" value="ArdcN"/>
    <property type="match status" value="1"/>
</dbReference>
<gene>
    <name evidence="3" type="ORF">AsAng_0064830</name>
</gene>
<evidence type="ECO:0000259" key="1">
    <source>
        <dbReference type="Pfam" id="PF08401"/>
    </source>
</evidence>
<dbReference type="InterPro" id="IPR013610">
    <property type="entry name" value="ArdC_N"/>
</dbReference>
<dbReference type="AlphaFoldDB" id="A0A916DW09"/>
<evidence type="ECO:0000313" key="4">
    <source>
        <dbReference type="Proteomes" id="UP001060919"/>
    </source>
</evidence>
<sequence>MQQNKKTTSDTDVYQEVTNKLIQLLEKGTVPWKQLFKASEYGFAQNYYTKHQYSGINWFLLNFVTNYEVPYYLTWKQVQKLGGKVIKGSQAERIYYVNFYCTDDEGKTLSAAEVQTAEENGTPLKKHPYLRRYTVFNISCTEGIEWEKPPLETQEIRPIERCETLLDSMEDLPKIQFIDKETAYYAPLKDVINMPKLQQFAEHGAEAYYRVLFHELIHWTGHSTRLARKGIMLMQNKGKMIYSEEELTSELGACMLASLTEIQEENLLQNSAAYLQSWLDCMKEDKRFIFRVAPQAENAVKYILGS</sequence>
<dbReference type="PIRSF" id="PIRSF037112">
    <property type="entry name" value="Antirestriction_ArdC"/>
    <property type="match status" value="1"/>
</dbReference>
<feature type="domain" description="Polyvalent protein metallopeptidase" evidence="2">
    <location>
        <begin position="179"/>
        <end position="293"/>
    </location>
</feature>
<dbReference type="KEGG" id="aup:AsAng_0064830"/>
<dbReference type="InterPro" id="IPR017113">
    <property type="entry name" value="Antirestriction_ArdC"/>
</dbReference>
<dbReference type="Proteomes" id="UP001060919">
    <property type="component" value="Plasmid pAUEb"/>
</dbReference>
<dbReference type="GO" id="GO:0003697">
    <property type="term" value="F:single-stranded DNA binding"/>
    <property type="evidence" value="ECO:0007669"/>
    <property type="project" value="InterPro"/>
</dbReference>
<dbReference type="Pfam" id="PF18818">
    <property type="entry name" value="MPTase-PolyVal"/>
    <property type="match status" value="1"/>
</dbReference>
<evidence type="ECO:0000259" key="2">
    <source>
        <dbReference type="Pfam" id="PF18818"/>
    </source>
</evidence>
<organism evidence="3 4">
    <name type="scientific">Aureispira anguillae</name>
    <dbReference type="NCBI Taxonomy" id="2864201"/>
    <lineage>
        <taxon>Bacteria</taxon>
        <taxon>Pseudomonadati</taxon>
        <taxon>Bacteroidota</taxon>
        <taxon>Saprospiria</taxon>
        <taxon>Saprospirales</taxon>
        <taxon>Saprospiraceae</taxon>
        <taxon>Aureispira</taxon>
    </lineage>
</organism>
<dbReference type="InterPro" id="IPR041459">
    <property type="entry name" value="MPTase-PolyVal"/>
</dbReference>
<reference evidence="3" key="1">
    <citation type="submission" date="2022-09" db="EMBL/GenBank/DDBJ databases">
        <title>Aureispira anguillicida sp. nov., isolated from Leptocephalus of Japanese eel Anguilla japonica.</title>
        <authorList>
            <person name="Yuasa K."/>
            <person name="Mekata T."/>
            <person name="Ikunari K."/>
        </authorList>
    </citation>
    <scope>NUCLEOTIDE SEQUENCE</scope>
    <source>
        <strain evidence="3">EL160426</strain>
        <plasmid evidence="3">pAUEb</plasmid>
    </source>
</reference>
<keyword evidence="3" id="KW-0614">Plasmid</keyword>
<name>A0A916DW09_9BACT</name>
<protein>
    <submittedName>
        <fullName evidence="3">Zincin-like metallopeptidase domain-containing protein</fullName>
    </submittedName>
</protein>
<evidence type="ECO:0000313" key="3">
    <source>
        <dbReference type="EMBL" id="BDS15699.1"/>
    </source>
</evidence>
<accession>A0A916DW09</accession>
<proteinExistence type="predicted"/>
<dbReference type="EMBL" id="AP026869">
    <property type="protein sequence ID" value="BDS15699.1"/>
    <property type="molecule type" value="Genomic_DNA"/>
</dbReference>
<feature type="domain" description="N-terminal" evidence="1">
    <location>
        <begin position="12"/>
        <end position="136"/>
    </location>
</feature>
<keyword evidence="4" id="KW-1185">Reference proteome</keyword>
<dbReference type="RefSeq" id="WP_264793683.1">
    <property type="nucleotide sequence ID" value="NZ_AP026869.1"/>
</dbReference>
<geneLocation type="plasmid" evidence="3 4">
    <name>pAUEb</name>
</geneLocation>